<feature type="region of interest" description="Disordered" evidence="1">
    <location>
        <begin position="996"/>
        <end position="1023"/>
    </location>
</feature>
<dbReference type="EMBL" id="JH992977">
    <property type="protein sequence ID" value="EKX50873.1"/>
    <property type="molecule type" value="Genomic_DNA"/>
</dbReference>
<accession>L1JS22</accession>
<feature type="region of interest" description="Disordered" evidence="1">
    <location>
        <begin position="628"/>
        <end position="648"/>
    </location>
</feature>
<evidence type="ECO:0000313" key="3">
    <source>
        <dbReference type="EnsemblProtists" id="EKX50873"/>
    </source>
</evidence>
<dbReference type="AlphaFoldDB" id="L1JS22"/>
<name>L1JS22_GUITC</name>
<evidence type="ECO:0000313" key="2">
    <source>
        <dbReference type="EMBL" id="EKX50873.1"/>
    </source>
</evidence>
<dbReference type="RefSeq" id="XP_005837853.1">
    <property type="nucleotide sequence ID" value="XM_005837796.1"/>
</dbReference>
<dbReference type="HOGENOM" id="CLU_290442_0_0_1"/>
<feature type="compositionally biased region" description="Basic and acidic residues" evidence="1">
    <location>
        <begin position="794"/>
        <end position="808"/>
    </location>
</feature>
<protein>
    <submittedName>
        <fullName evidence="2 3">Uncharacterized protein</fullName>
    </submittedName>
</protein>
<reference evidence="2 4" key="1">
    <citation type="journal article" date="2012" name="Nature">
        <title>Algal genomes reveal evolutionary mosaicism and the fate of nucleomorphs.</title>
        <authorList>
            <consortium name="DOE Joint Genome Institute"/>
            <person name="Curtis B.A."/>
            <person name="Tanifuji G."/>
            <person name="Burki F."/>
            <person name="Gruber A."/>
            <person name="Irimia M."/>
            <person name="Maruyama S."/>
            <person name="Arias M.C."/>
            <person name="Ball S.G."/>
            <person name="Gile G.H."/>
            <person name="Hirakawa Y."/>
            <person name="Hopkins J.F."/>
            <person name="Kuo A."/>
            <person name="Rensing S.A."/>
            <person name="Schmutz J."/>
            <person name="Symeonidi A."/>
            <person name="Elias M."/>
            <person name="Eveleigh R.J."/>
            <person name="Herman E.K."/>
            <person name="Klute M.J."/>
            <person name="Nakayama T."/>
            <person name="Obornik M."/>
            <person name="Reyes-Prieto A."/>
            <person name="Armbrust E.V."/>
            <person name="Aves S.J."/>
            <person name="Beiko R.G."/>
            <person name="Coutinho P."/>
            <person name="Dacks J.B."/>
            <person name="Durnford D.G."/>
            <person name="Fast N.M."/>
            <person name="Green B.R."/>
            <person name="Grisdale C.J."/>
            <person name="Hempel F."/>
            <person name="Henrissat B."/>
            <person name="Hoppner M.P."/>
            <person name="Ishida K."/>
            <person name="Kim E."/>
            <person name="Koreny L."/>
            <person name="Kroth P.G."/>
            <person name="Liu Y."/>
            <person name="Malik S.B."/>
            <person name="Maier U.G."/>
            <person name="McRose D."/>
            <person name="Mock T."/>
            <person name="Neilson J.A."/>
            <person name="Onodera N.T."/>
            <person name="Poole A.M."/>
            <person name="Pritham E.J."/>
            <person name="Richards T.A."/>
            <person name="Rocap G."/>
            <person name="Roy S.W."/>
            <person name="Sarai C."/>
            <person name="Schaack S."/>
            <person name="Shirato S."/>
            <person name="Slamovits C.H."/>
            <person name="Spencer D.F."/>
            <person name="Suzuki S."/>
            <person name="Worden A.Z."/>
            <person name="Zauner S."/>
            <person name="Barry K."/>
            <person name="Bell C."/>
            <person name="Bharti A.K."/>
            <person name="Crow J.A."/>
            <person name="Grimwood J."/>
            <person name="Kramer R."/>
            <person name="Lindquist E."/>
            <person name="Lucas S."/>
            <person name="Salamov A."/>
            <person name="McFadden G.I."/>
            <person name="Lane C.E."/>
            <person name="Keeling P.J."/>
            <person name="Gray M.W."/>
            <person name="Grigoriev I.V."/>
            <person name="Archibald J.M."/>
        </authorList>
    </citation>
    <scope>NUCLEOTIDE SEQUENCE</scope>
    <source>
        <strain evidence="2 4">CCMP2712</strain>
    </source>
</reference>
<sequence>MHDWLAWAGEELRRMRRRGEPAAVRRRKTREERKRRIERRLRALYEELRKNVSTHGVQREVEVESIVGAVANEGLVDMLLSCEMPDEDARADEWSGAESESRILDMNIKKARDRENYLKAIEEQMRGICGKEGKVTPNHFKALLDTIMKRIDTKKDAVELPSLESLGISMPHTVFLSNGNPTGWYYMSGGLPGKLMRRTSEKTNLLYIQQVFEAEHLKEQEADGKEQKVSRWEACCIARILKDNALRYKFLSLRQFKSFIQSEEMLHCSSFARVCDRKYPRRRWDVVYSKDCQVGKVPIFLCWDSPAACLRDTEEEAEEAREQDAEKFEMQPVEVRSEDKVMNWMMEQRARALVQALERQAEVNILKAKFTFSLDSSKGMRSNLFLMDCQDVVMETDVDHGHQHIETTSPAPPLCTSRQACRGDYCDGSYPYEFAKEPDLIQRCQLGSYDNLHEAEGQKNLSSHFVSYQILAMDRKKSSMNRVYAISSKQAADLSFRNLNQLLHVKGRGRVLADGLTFWAEYQGEISTDVCLTLTSPSGTLGKIHRYSPEQGTRSGVDVTQPSIAPVLADKLRIVQTLTCFQGEEIHGDWNLSHPMLEAGQQFNPQGAAPQLLGWGLSISYRLHAECGSKKEQRSRPPSAKATSLMQPIQSSEKLIRPFSANTWKKVEHEASEAVRGRVSLTDRPNVGSFSSLGRMALIDNVPVCLHCYAVYAKIWKNNAARERAVNPFKPMESRSSRTQRMKDKVWEPWLTLSPVEEIVGNLKDLHWHQQPVYKEQQKENLVLQQSSGATEETFEREHQEMRKERANARKLRLKIQVESASRKEGGRKDRKPPYRSKIAGAGQSTSSEQRAQHKDLMEQLLQGDLTSEQAFCRLTGRALTSDLSGKQEDVEAYRGGGELSGAPATFSLLRHDSKPSEGFEEKPSGMSDEWVWNEPTAGAVGGAGGVGESRMRHLEAIHEAQGKENVRTSELIAAYHADGLRGRKLWSMKASTHSSQSGGLISVLPRAGRQGEASSSSSSAAPATFFPERIGTVAVVDGALIERKALPNSRPWK</sequence>
<dbReference type="EnsemblProtists" id="EKX50873">
    <property type="protein sequence ID" value="EKX50873"/>
    <property type="gene ID" value="GUITHDRAFT_103460"/>
</dbReference>
<dbReference type="KEGG" id="gtt:GUITHDRAFT_103460"/>
<dbReference type="PaxDb" id="55529-EKX50873"/>
<organism evidence="2">
    <name type="scientific">Guillardia theta (strain CCMP2712)</name>
    <name type="common">Cryptophyte</name>
    <dbReference type="NCBI Taxonomy" id="905079"/>
    <lineage>
        <taxon>Eukaryota</taxon>
        <taxon>Cryptophyceae</taxon>
        <taxon>Pyrenomonadales</taxon>
        <taxon>Geminigeraceae</taxon>
        <taxon>Guillardia</taxon>
    </lineage>
</organism>
<evidence type="ECO:0000313" key="4">
    <source>
        <dbReference type="Proteomes" id="UP000011087"/>
    </source>
</evidence>
<gene>
    <name evidence="2" type="ORF">GUITHDRAFT_103460</name>
</gene>
<keyword evidence="4" id="KW-1185">Reference proteome</keyword>
<evidence type="ECO:0000256" key="1">
    <source>
        <dbReference type="SAM" id="MobiDB-lite"/>
    </source>
</evidence>
<feature type="region of interest" description="Disordered" evidence="1">
    <location>
        <begin position="786"/>
        <end position="853"/>
    </location>
</feature>
<proteinExistence type="predicted"/>
<reference evidence="4" key="2">
    <citation type="submission" date="2012-11" db="EMBL/GenBank/DDBJ databases">
        <authorList>
            <person name="Kuo A."/>
            <person name="Curtis B.A."/>
            <person name="Tanifuji G."/>
            <person name="Burki F."/>
            <person name="Gruber A."/>
            <person name="Irimia M."/>
            <person name="Maruyama S."/>
            <person name="Arias M.C."/>
            <person name="Ball S.G."/>
            <person name="Gile G.H."/>
            <person name="Hirakawa Y."/>
            <person name="Hopkins J.F."/>
            <person name="Rensing S.A."/>
            <person name="Schmutz J."/>
            <person name="Symeonidi A."/>
            <person name="Elias M."/>
            <person name="Eveleigh R.J."/>
            <person name="Herman E.K."/>
            <person name="Klute M.J."/>
            <person name="Nakayama T."/>
            <person name="Obornik M."/>
            <person name="Reyes-Prieto A."/>
            <person name="Armbrust E.V."/>
            <person name="Aves S.J."/>
            <person name="Beiko R.G."/>
            <person name="Coutinho P."/>
            <person name="Dacks J.B."/>
            <person name="Durnford D.G."/>
            <person name="Fast N.M."/>
            <person name="Green B.R."/>
            <person name="Grisdale C."/>
            <person name="Hempe F."/>
            <person name="Henrissat B."/>
            <person name="Hoppner M.P."/>
            <person name="Ishida K.-I."/>
            <person name="Kim E."/>
            <person name="Koreny L."/>
            <person name="Kroth P.G."/>
            <person name="Liu Y."/>
            <person name="Malik S.-B."/>
            <person name="Maier U.G."/>
            <person name="McRose D."/>
            <person name="Mock T."/>
            <person name="Neilson J.A."/>
            <person name="Onodera N.T."/>
            <person name="Poole A.M."/>
            <person name="Pritham E.J."/>
            <person name="Richards T.A."/>
            <person name="Rocap G."/>
            <person name="Roy S.W."/>
            <person name="Sarai C."/>
            <person name="Schaack S."/>
            <person name="Shirato S."/>
            <person name="Slamovits C.H."/>
            <person name="Spencer D.F."/>
            <person name="Suzuki S."/>
            <person name="Worden A.Z."/>
            <person name="Zauner S."/>
            <person name="Barry K."/>
            <person name="Bell C."/>
            <person name="Bharti A.K."/>
            <person name="Crow J.A."/>
            <person name="Grimwood J."/>
            <person name="Kramer R."/>
            <person name="Lindquist E."/>
            <person name="Lucas S."/>
            <person name="Salamov A."/>
            <person name="McFadden G.I."/>
            <person name="Lane C.E."/>
            <person name="Keeling P.J."/>
            <person name="Gray M.W."/>
            <person name="Grigoriev I.V."/>
            <person name="Archibald J.M."/>
        </authorList>
    </citation>
    <scope>NUCLEOTIDE SEQUENCE</scope>
    <source>
        <strain evidence="4">CCMP2712</strain>
    </source>
</reference>
<reference evidence="3" key="3">
    <citation type="submission" date="2016-03" db="UniProtKB">
        <authorList>
            <consortium name="EnsemblProtists"/>
        </authorList>
    </citation>
    <scope>IDENTIFICATION</scope>
</reference>
<dbReference type="GeneID" id="17307399"/>
<dbReference type="Proteomes" id="UP000011087">
    <property type="component" value="Unassembled WGS sequence"/>
</dbReference>